<evidence type="ECO:0000313" key="3">
    <source>
        <dbReference type="Proteomes" id="UP000196560"/>
    </source>
</evidence>
<dbReference type="eggNOG" id="COG3022">
    <property type="taxonomic scope" value="Bacteria"/>
</dbReference>
<gene>
    <name evidence="2" type="ORF">B5G21_04535</name>
</gene>
<keyword evidence="3" id="KW-1185">Reference proteome</keyword>
<protein>
    <recommendedName>
        <fullName evidence="1">UPF0246 protein B5G21_04535</fullName>
    </recommendedName>
</protein>
<dbReference type="PANTHER" id="PTHR30283">
    <property type="entry name" value="PEROXIDE STRESS RESPONSE PROTEIN YAAA"/>
    <property type="match status" value="1"/>
</dbReference>
<dbReference type="RefSeq" id="WP_087186204.1">
    <property type="nucleotide sequence ID" value="NZ_NFHO01000004.1"/>
</dbReference>
<comment type="similarity">
    <text evidence="1">Belongs to the UPF0246 family.</text>
</comment>
<evidence type="ECO:0000313" key="2">
    <source>
        <dbReference type="EMBL" id="OUN43406.1"/>
    </source>
</evidence>
<dbReference type="PANTHER" id="PTHR30283:SF4">
    <property type="entry name" value="PEROXIDE STRESS RESISTANCE PROTEIN YAAA"/>
    <property type="match status" value="1"/>
</dbReference>
<comment type="caution">
    <text evidence="2">The sequence shown here is derived from an EMBL/GenBank/DDBJ whole genome shotgun (WGS) entry which is preliminary data.</text>
</comment>
<reference evidence="3" key="1">
    <citation type="submission" date="2017-04" db="EMBL/GenBank/DDBJ databases">
        <title>Function of individual gut microbiota members based on whole genome sequencing of pure cultures obtained from chicken caecum.</title>
        <authorList>
            <person name="Medvecky M."/>
            <person name="Cejkova D."/>
            <person name="Polansky O."/>
            <person name="Karasova D."/>
            <person name="Kubasova T."/>
            <person name="Cizek A."/>
            <person name="Rychlik I."/>
        </authorList>
    </citation>
    <scope>NUCLEOTIDE SEQUENCE [LARGE SCALE GENOMIC DNA]</scope>
    <source>
        <strain evidence="3">An70</strain>
    </source>
</reference>
<dbReference type="AlphaFoldDB" id="A0A1Y3U3T3"/>
<proteinExistence type="inferred from homology"/>
<accession>A0A1Y3U3T3</accession>
<dbReference type="InterPro" id="IPR005583">
    <property type="entry name" value="YaaA"/>
</dbReference>
<name>A0A1Y3U3T3_9ACTN</name>
<dbReference type="Pfam" id="PF03883">
    <property type="entry name" value="H2O2_YaaD"/>
    <property type="match status" value="1"/>
</dbReference>
<organism evidence="2 3">
    <name type="scientific">Enorma massiliensis</name>
    <dbReference type="NCBI Taxonomy" id="1472761"/>
    <lineage>
        <taxon>Bacteria</taxon>
        <taxon>Bacillati</taxon>
        <taxon>Actinomycetota</taxon>
        <taxon>Coriobacteriia</taxon>
        <taxon>Coriobacteriales</taxon>
        <taxon>Coriobacteriaceae</taxon>
        <taxon>Enorma</taxon>
    </lineage>
</organism>
<dbReference type="Proteomes" id="UP000196560">
    <property type="component" value="Unassembled WGS sequence"/>
</dbReference>
<dbReference type="HAMAP" id="MF_00652">
    <property type="entry name" value="UPF0246"/>
    <property type="match status" value="1"/>
</dbReference>
<dbReference type="EMBL" id="NFHO01000004">
    <property type="protein sequence ID" value="OUN43406.1"/>
    <property type="molecule type" value="Genomic_DNA"/>
</dbReference>
<evidence type="ECO:0000256" key="1">
    <source>
        <dbReference type="HAMAP-Rule" id="MF_00652"/>
    </source>
</evidence>
<dbReference type="GO" id="GO:0005829">
    <property type="term" value="C:cytosol"/>
    <property type="evidence" value="ECO:0007669"/>
    <property type="project" value="TreeGrafter"/>
</dbReference>
<sequence>MLQAIISPAKQMRVAQDAFAPQGIPPFPTATERLRQELLRIEREQGADGLKKLWRVNDKLLNQNIERLHGLTPVLDEGLLDEPDVARAVSAAAFSYVGIQYQSLAPEVLDLDALSWLQDHLWILSGFYGCARPFDAVQPYRLEMGAKLSIDGARDLYAFWGGRIADAIEGAATHGDATETEPALIVNLASVEYAKAVLPYTAPTTQIVTCVFGEDLRGGKPVQRATASKIARGSMVRWMAEQHIERAEDLTRFNIGYRYAPELCDERQLKTGAREQTLVFLREELRA</sequence>
<dbReference type="GO" id="GO:0033194">
    <property type="term" value="P:response to hydroperoxide"/>
    <property type="evidence" value="ECO:0007669"/>
    <property type="project" value="TreeGrafter"/>
</dbReference>